<feature type="chain" id="PRO_5001516102" evidence="1">
    <location>
        <begin position="20"/>
        <end position="129"/>
    </location>
</feature>
<evidence type="ECO:0000256" key="1">
    <source>
        <dbReference type="SAM" id="SignalP"/>
    </source>
</evidence>
<organism evidence="2">
    <name type="scientific">Amblyomma triste</name>
    <name type="common">Neotropical tick</name>
    <dbReference type="NCBI Taxonomy" id="251400"/>
    <lineage>
        <taxon>Eukaryota</taxon>
        <taxon>Metazoa</taxon>
        <taxon>Ecdysozoa</taxon>
        <taxon>Arthropoda</taxon>
        <taxon>Chelicerata</taxon>
        <taxon>Arachnida</taxon>
        <taxon>Acari</taxon>
        <taxon>Parasitiformes</taxon>
        <taxon>Ixodida</taxon>
        <taxon>Ixodoidea</taxon>
        <taxon>Ixodidae</taxon>
        <taxon>Amblyomminae</taxon>
        <taxon>Amblyomma</taxon>
    </lineage>
</organism>
<protein>
    <submittedName>
        <fullName evidence="2">Putative secreted protein</fullName>
    </submittedName>
</protein>
<dbReference type="EMBL" id="GBBM01007611">
    <property type="protein sequence ID" value="JAC27807.1"/>
    <property type="molecule type" value="mRNA"/>
</dbReference>
<feature type="signal peptide" evidence="1">
    <location>
        <begin position="1"/>
        <end position="19"/>
    </location>
</feature>
<keyword evidence="1" id="KW-0732">Signal</keyword>
<sequence>MKFLVPLLLALLAVTASYASPHYPREAEEQDDATEEYWKGRLGWVLEQLGKWLQQSAGSSSYSSQDAESTGTHPLRTVAQLLKTVVDAAKRIKKLIVLIRREILLCTSVHIQYDKIVHPSIYLRRQAGR</sequence>
<dbReference type="AlphaFoldDB" id="A0A023G2C6"/>
<proteinExistence type="evidence at transcript level"/>
<name>A0A023G2C6_AMBTT</name>
<reference evidence="2" key="1">
    <citation type="submission" date="2014-03" db="EMBL/GenBank/DDBJ databases">
        <title>The sialotranscriptome of Amblyomma triste, Amblyomma parvum and Amblyomma cajennense ticks, uncovered by 454-based RNA-seq.</title>
        <authorList>
            <person name="Garcia G.R."/>
            <person name="Gardinassi L.G."/>
            <person name="Ribeiro J.M."/>
            <person name="Anatriello E."/>
            <person name="Ferreira B.R."/>
            <person name="Moreira H.N."/>
            <person name="Mafra C."/>
            <person name="Olegario M.M."/>
            <person name="Szabo P.J."/>
            <person name="Miranda-Santos I.K."/>
            <person name="Maruyama S.R."/>
        </authorList>
    </citation>
    <scope>NUCLEOTIDE SEQUENCE</scope>
    <source>
        <strain evidence="2">Mato Grasso do Sul</strain>
        <tissue evidence="2">Salivary glands</tissue>
    </source>
</reference>
<evidence type="ECO:0000313" key="2">
    <source>
        <dbReference type="EMBL" id="JAC27807.1"/>
    </source>
</evidence>
<accession>A0A023G2C6</accession>